<dbReference type="EMBL" id="KQ976692">
    <property type="protein sequence ID" value="KYM77800.1"/>
    <property type="molecule type" value="Genomic_DNA"/>
</dbReference>
<dbReference type="Proteomes" id="UP000078540">
    <property type="component" value="Unassembled WGS sequence"/>
</dbReference>
<sequence length="116" mass="13115">MGIGVGNVCVGKTSMGPAVTEIVRDFDVDLALVGGGCRLNLFALHYELVHIKKANINSDLDFLILKHLKQLLMLKYQNRDPDHRQFTVVNPSILITHQSYWLFAEKITLQVINQIK</sequence>
<dbReference type="AlphaFoldDB" id="A0A195B0I3"/>
<evidence type="ECO:0000313" key="2">
    <source>
        <dbReference type="Proteomes" id="UP000078540"/>
    </source>
</evidence>
<evidence type="ECO:0000313" key="1">
    <source>
        <dbReference type="EMBL" id="KYM77800.1"/>
    </source>
</evidence>
<organism evidence="1 2">
    <name type="scientific">Atta colombica</name>
    <dbReference type="NCBI Taxonomy" id="520822"/>
    <lineage>
        <taxon>Eukaryota</taxon>
        <taxon>Metazoa</taxon>
        <taxon>Ecdysozoa</taxon>
        <taxon>Arthropoda</taxon>
        <taxon>Hexapoda</taxon>
        <taxon>Insecta</taxon>
        <taxon>Pterygota</taxon>
        <taxon>Neoptera</taxon>
        <taxon>Endopterygota</taxon>
        <taxon>Hymenoptera</taxon>
        <taxon>Apocrita</taxon>
        <taxon>Aculeata</taxon>
        <taxon>Formicoidea</taxon>
        <taxon>Formicidae</taxon>
        <taxon>Myrmicinae</taxon>
        <taxon>Atta</taxon>
    </lineage>
</organism>
<name>A0A195B0I3_9HYME</name>
<proteinExistence type="predicted"/>
<keyword evidence="2" id="KW-1185">Reference proteome</keyword>
<gene>
    <name evidence="1" type="ORF">ALC53_11811</name>
</gene>
<accession>A0A195B0I3</accession>
<protein>
    <submittedName>
        <fullName evidence="1">Uncharacterized protein</fullName>
    </submittedName>
</protein>
<reference evidence="1 2" key="1">
    <citation type="submission" date="2015-09" db="EMBL/GenBank/DDBJ databases">
        <title>Atta colombica WGS genome.</title>
        <authorList>
            <person name="Nygaard S."/>
            <person name="Hu H."/>
            <person name="Boomsma J."/>
            <person name="Zhang G."/>
        </authorList>
    </citation>
    <scope>NUCLEOTIDE SEQUENCE [LARGE SCALE GENOMIC DNA]</scope>
    <source>
        <strain evidence="1">Treedump-2</strain>
        <tissue evidence="1">Whole body</tissue>
    </source>
</reference>